<evidence type="ECO:0000256" key="1">
    <source>
        <dbReference type="SAM" id="MobiDB-lite"/>
    </source>
</evidence>
<dbReference type="InterPro" id="IPR055797">
    <property type="entry name" value="DUF7373"/>
</dbReference>
<evidence type="ECO:0000259" key="4">
    <source>
        <dbReference type="Pfam" id="PF24092"/>
    </source>
</evidence>
<feature type="domain" description="DUF7373" evidence="4">
    <location>
        <begin position="283"/>
        <end position="394"/>
    </location>
</feature>
<feature type="region of interest" description="Disordered" evidence="1">
    <location>
        <begin position="30"/>
        <end position="50"/>
    </location>
</feature>
<gene>
    <name evidence="5" type="ORF">ERS075579_00991</name>
</gene>
<evidence type="ECO:0008006" key="7">
    <source>
        <dbReference type="Google" id="ProtNLM"/>
    </source>
</evidence>
<keyword evidence="2" id="KW-0732">Signal</keyword>
<feature type="compositionally biased region" description="Low complexity" evidence="1">
    <location>
        <begin position="31"/>
        <end position="43"/>
    </location>
</feature>
<dbReference type="PROSITE" id="PS51257">
    <property type="entry name" value="PROKAR_LIPOPROTEIN"/>
    <property type="match status" value="1"/>
</dbReference>
<dbReference type="EMBL" id="CSWP01000002">
    <property type="protein sequence ID" value="CPV38984.1"/>
    <property type="molecule type" value="Genomic_DNA"/>
</dbReference>
<evidence type="ECO:0000313" key="6">
    <source>
        <dbReference type="Proteomes" id="UP000045782"/>
    </source>
</evidence>
<sequence>MRCLRVLAMALIVTACASPSNGVEIVTNGETPTAFSPPTTSTKAKPKPIVALPAPTGGIGDIKRRNLFNEAVRLTSSIVSPTLIEPRFDSAGLTGVVMLYKEGLLDDSPGGTGKLLDSVIRDYGYVTGVRAEREPSGDASTTEILQNTVLIFKDDASASAAAEAGFRLREEQDPDRRSRAQTEVIPGFADAKAFTRRIGEGSEVFAYTTAFLQKGPLVIRISVGQRPETESVDIIARYLTRQLAALEGFTPTPLDQLSSLSPPFDPDGSLLRLATDTTEFGPSGSGGVFDAQGALLFEGDIQSWSEVYRKTGVDRLVLASDGELTRAADTENAAVLLAKIRPGFLARKGYEPTGAPGTVPSADCLQYTSVVPSDDPLQRCLFARGRYVAWVEGTRSVIGQRAQDRWNRLG</sequence>
<proteinExistence type="predicted"/>
<feature type="chain" id="PRO_5044265040" description="Lipoprotein" evidence="2">
    <location>
        <begin position="23"/>
        <end position="410"/>
    </location>
</feature>
<dbReference type="InterPro" id="IPR056463">
    <property type="entry name" value="DUF7373_C"/>
</dbReference>
<dbReference type="Pfam" id="PF24092">
    <property type="entry name" value="DUF7373_C"/>
    <property type="match status" value="1"/>
</dbReference>
<dbReference type="Proteomes" id="UP000045782">
    <property type="component" value="Unassembled WGS sequence"/>
</dbReference>
<organism evidence="5 6">
    <name type="scientific">Mycobacteroides abscessus</name>
    <dbReference type="NCBI Taxonomy" id="36809"/>
    <lineage>
        <taxon>Bacteria</taxon>
        <taxon>Bacillati</taxon>
        <taxon>Actinomycetota</taxon>
        <taxon>Actinomycetes</taxon>
        <taxon>Mycobacteriales</taxon>
        <taxon>Mycobacteriaceae</taxon>
        <taxon>Mycobacteroides</taxon>
    </lineage>
</organism>
<dbReference type="AlphaFoldDB" id="A0A0U0ZI27"/>
<accession>A0A0U0ZI27</accession>
<reference evidence="5 6" key="1">
    <citation type="submission" date="2015-03" db="EMBL/GenBank/DDBJ databases">
        <authorList>
            <person name="Murphy D."/>
        </authorList>
    </citation>
    <scope>NUCLEOTIDE SEQUENCE [LARGE SCALE GENOMIC DNA]</scope>
    <source>
        <strain evidence="5 6">PAP088</strain>
    </source>
</reference>
<feature type="domain" description="DUF7373" evidence="3">
    <location>
        <begin position="70"/>
        <end position="260"/>
    </location>
</feature>
<name>A0A0U0ZI27_9MYCO</name>
<dbReference type="RefSeq" id="WP_016892455.1">
    <property type="nucleotide sequence ID" value="NZ_CSWP01000002.1"/>
</dbReference>
<feature type="signal peptide" evidence="2">
    <location>
        <begin position="1"/>
        <end position="22"/>
    </location>
</feature>
<protein>
    <recommendedName>
        <fullName evidence="7">Lipoprotein</fullName>
    </recommendedName>
</protein>
<evidence type="ECO:0000313" key="5">
    <source>
        <dbReference type="EMBL" id="CPV38984.1"/>
    </source>
</evidence>
<evidence type="ECO:0000259" key="3">
    <source>
        <dbReference type="Pfam" id="PF24088"/>
    </source>
</evidence>
<evidence type="ECO:0000256" key="2">
    <source>
        <dbReference type="SAM" id="SignalP"/>
    </source>
</evidence>
<dbReference type="Pfam" id="PF24088">
    <property type="entry name" value="DUF7373"/>
    <property type="match status" value="1"/>
</dbReference>